<keyword evidence="2" id="KW-1185">Reference proteome</keyword>
<reference evidence="1 2" key="1">
    <citation type="submission" date="2018-04" db="EMBL/GenBank/DDBJ databases">
        <title>Genomic Encyclopedia of Archaeal and Bacterial Type Strains, Phase II (KMG-II): from individual species to whole genera.</title>
        <authorList>
            <person name="Goeker M."/>
        </authorList>
    </citation>
    <scope>NUCLEOTIDE SEQUENCE [LARGE SCALE GENOMIC DNA]</scope>
    <source>
        <strain evidence="1 2">DSM 19783</strain>
    </source>
</reference>
<accession>A0A8E2VPC9</accession>
<dbReference type="AlphaFoldDB" id="A0A8E2VPC9"/>
<protein>
    <recommendedName>
        <fullName evidence="3">STAS domain-containing protein</fullName>
    </recommendedName>
</protein>
<proteinExistence type="predicted"/>
<sequence length="97" mass="10192">MEPECQYDLDITDPAWSEDAGGVVKSVLEAAPKEIRVQAAEAPAQSALSAQLLLFLRRHVESGGGTFSVADASPAFSEGLSLLGLHDLILGTAEVQQ</sequence>
<dbReference type="EMBL" id="QAYC01000002">
    <property type="protein sequence ID" value="PTW51419.1"/>
    <property type="molecule type" value="Genomic_DNA"/>
</dbReference>
<name>A0A8E2VPC9_9RHOB</name>
<dbReference type="Proteomes" id="UP000244037">
    <property type="component" value="Unassembled WGS sequence"/>
</dbReference>
<organism evidence="1 2">
    <name type="scientific">Rhodovulum kholense</name>
    <dbReference type="NCBI Taxonomy" id="453584"/>
    <lineage>
        <taxon>Bacteria</taxon>
        <taxon>Pseudomonadati</taxon>
        <taxon>Pseudomonadota</taxon>
        <taxon>Alphaproteobacteria</taxon>
        <taxon>Rhodobacterales</taxon>
        <taxon>Paracoccaceae</taxon>
        <taxon>Rhodovulum</taxon>
    </lineage>
</organism>
<dbReference type="RefSeq" id="WP_108024091.1">
    <property type="nucleotide sequence ID" value="NZ_QAYC01000002.1"/>
</dbReference>
<comment type="caution">
    <text evidence="1">The sequence shown here is derived from an EMBL/GenBank/DDBJ whole genome shotgun (WGS) entry which is preliminary data.</text>
</comment>
<evidence type="ECO:0000313" key="1">
    <source>
        <dbReference type="EMBL" id="PTW51419.1"/>
    </source>
</evidence>
<evidence type="ECO:0008006" key="3">
    <source>
        <dbReference type="Google" id="ProtNLM"/>
    </source>
</evidence>
<dbReference type="OrthoDB" id="7871183at2"/>
<evidence type="ECO:0000313" key="2">
    <source>
        <dbReference type="Proteomes" id="UP000244037"/>
    </source>
</evidence>
<gene>
    <name evidence="1" type="ORF">C8N38_102212</name>
</gene>